<dbReference type="Gene3D" id="1.10.8.550">
    <property type="entry name" value="Proto-chlorophyllide reductase 57 kD subunit B"/>
    <property type="match status" value="1"/>
</dbReference>
<evidence type="ECO:0000256" key="5">
    <source>
        <dbReference type="ARBA" id="ARBA00022741"/>
    </source>
</evidence>
<comment type="pathway">
    <text evidence="11">Porphyrin-containing compound metabolism; chlorophyll biosynthesis (light-independent).</text>
</comment>
<evidence type="ECO:0000256" key="2">
    <source>
        <dbReference type="ARBA" id="ARBA00022485"/>
    </source>
</evidence>
<keyword evidence="10 11" id="KW-0149">Chlorophyll biosynthesis</keyword>
<dbReference type="InterPro" id="IPR000510">
    <property type="entry name" value="Nase/OxRdtase_comp1"/>
</dbReference>
<evidence type="ECO:0000256" key="3">
    <source>
        <dbReference type="ARBA" id="ARBA00022531"/>
    </source>
</evidence>
<comment type="subunit">
    <text evidence="11">Protochlorophyllide reductase is composed of three subunits; ChlL, ChlN and ChlB. Forms a heterotetramer of two ChlB and two ChlN subunits.</text>
</comment>
<dbReference type="NCBIfam" id="NF002790">
    <property type="entry name" value="PRK02910.1-4"/>
    <property type="match status" value="1"/>
</dbReference>
<evidence type="ECO:0000256" key="10">
    <source>
        <dbReference type="ARBA" id="ARBA00023171"/>
    </source>
</evidence>
<dbReference type="GO" id="GO:0051539">
    <property type="term" value="F:4 iron, 4 sulfur cluster binding"/>
    <property type="evidence" value="ECO:0007669"/>
    <property type="project" value="UniProtKB-UniRule"/>
</dbReference>
<dbReference type="InterPro" id="IPR042298">
    <property type="entry name" value="P-CP_red_C"/>
</dbReference>
<keyword evidence="8 11" id="KW-0408">Iron</keyword>
<feature type="active site" description="Proton donor" evidence="11">
    <location>
        <position position="286"/>
    </location>
</feature>
<dbReference type="HAMAP" id="MF_00353">
    <property type="entry name" value="ChlB_BchB"/>
    <property type="match status" value="1"/>
</dbReference>
<feature type="domain" description="Nitrogenase/oxidoreductase component 1" evidence="12">
    <location>
        <begin position="12"/>
        <end position="418"/>
    </location>
</feature>
<dbReference type="UniPathway" id="UPA00670"/>
<feature type="binding site" evidence="11">
    <location>
        <begin position="421"/>
        <end position="422"/>
    </location>
    <ligand>
        <name>substrate</name>
    </ligand>
</feature>
<dbReference type="InterPro" id="IPR016209">
    <property type="entry name" value="Protochlorophyllide_Rdtase"/>
</dbReference>
<dbReference type="Gene3D" id="3.40.50.1980">
    <property type="entry name" value="Nitrogenase molybdenum iron protein domain"/>
    <property type="match status" value="3"/>
</dbReference>
<feature type="binding site" evidence="11">
    <location>
        <position position="36"/>
    </location>
    <ligand>
        <name>[4Fe-4S] cluster</name>
        <dbReference type="ChEBI" id="CHEBI:49883"/>
        <note>ligand shared with heterodimeric partner</note>
    </ligand>
</feature>
<dbReference type="Proteomes" id="UP000030392">
    <property type="component" value="Unassembled WGS sequence"/>
</dbReference>
<evidence type="ECO:0000259" key="13">
    <source>
        <dbReference type="Pfam" id="PF08369"/>
    </source>
</evidence>
<dbReference type="GO" id="GO:0046872">
    <property type="term" value="F:metal ion binding"/>
    <property type="evidence" value="ECO:0007669"/>
    <property type="project" value="UniProtKB-KW"/>
</dbReference>
<evidence type="ECO:0000313" key="15">
    <source>
        <dbReference type="Proteomes" id="UP000030392"/>
    </source>
</evidence>
<dbReference type="GO" id="GO:0019685">
    <property type="term" value="P:photosynthesis, dark reaction"/>
    <property type="evidence" value="ECO:0007669"/>
    <property type="project" value="InterPro"/>
</dbReference>
<sequence length="525" mass="58599">MELTLWTYEGPPHIGAMRIATSMKKLHYVLHAPQGDTYADLLFTMIERRGSRPPVTYTTFQARDLGGDTAELVKGHIKEAVDRFNPEALLVGESCTAELIQDQPGSLAKGMGFDIPIVSLELPAYSKKENWGGSETFYQIVRNLLKDKSEESKQAWQEEKRRPRVNLLGPTLLGFRCRDDILEIQKLLGQHGIDVNVVAPLGASPADIIRIPDADVNVCLYPEIAESTCIWLERNLNMPFTTTVPLGVGATQDFLRELHEVLGMEIPQSVNESNNSKLTWYSNSVDSNYLTGKRVFIFGDGTHALAAARIANEELGFKVVGLGTYSREMARKVRPAAKALGLEALITNDYLEVEEAIKETSPELVLGTQMERHSAKRLGIPCAVISTPMHVQDVPARYSPQMGWEGANVIFDDWVHPLMMGLEEHLIGMFKHDFEFVDGHQSHLGHLGGKGTENINQGVKTTILNDSTNTSSDPVWTHEGERELSKIPFFVRGKVRRNTENYARQAGCREINEETLYDAKAHYKA</sequence>
<dbReference type="NCBIfam" id="TIGR01278">
    <property type="entry name" value="DPOR_BchB"/>
    <property type="match status" value="1"/>
</dbReference>
<evidence type="ECO:0000256" key="1">
    <source>
        <dbReference type="ARBA" id="ARBA00004800"/>
    </source>
</evidence>
<dbReference type="EMBL" id="JNAX01000015">
    <property type="protein sequence ID" value="KGG19380.1"/>
    <property type="molecule type" value="Genomic_DNA"/>
</dbReference>
<comment type="similarity">
    <text evidence="11">Belongs to the ChlB/BchB/BchZ family.</text>
</comment>
<dbReference type="GO" id="GO:0036068">
    <property type="term" value="P:light-independent chlorophyll biosynthetic process"/>
    <property type="evidence" value="ECO:0007669"/>
    <property type="project" value="UniProtKB-UniRule"/>
</dbReference>
<dbReference type="SUPFAM" id="SSF53807">
    <property type="entry name" value="Helical backbone' metal receptor"/>
    <property type="match status" value="1"/>
</dbReference>
<dbReference type="RefSeq" id="WP_036906968.1">
    <property type="nucleotide sequence ID" value="NZ_CP138967.1"/>
</dbReference>
<feature type="domain" description="Light-independent protochlorophyllide reductase subunit B-like C-terminal" evidence="13">
    <location>
        <begin position="476"/>
        <end position="520"/>
    </location>
</feature>
<evidence type="ECO:0000259" key="12">
    <source>
        <dbReference type="Pfam" id="PF00148"/>
    </source>
</evidence>
<keyword evidence="7 11" id="KW-0560">Oxidoreductase</keyword>
<keyword evidence="6 11" id="KW-0067">ATP-binding</keyword>
<dbReference type="EC" id="1.3.7.7" evidence="11"/>
<dbReference type="InterPro" id="IPR050152">
    <property type="entry name" value="ChlB/BchB/BchZ"/>
</dbReference>
<dbReference type="PANTHER" id="PTHR33712:SF7">
    <property type="entry name" value="LIGHT-INDEPENDENT PROTOCHLOROPHYLLIDE REDUCTASE SUBUNIT B"/>
    <property type="match status" value="1"/>
</dbReference>
<name>A0A0A2C393_PROMR</name>
<comment type="pathway">
    <text evidence="1">Porphyrin-containing compound metabolism; bacteriochlorophyll biosynthesis.</text>
</comment>
<evidence type="ECO:0000256" key="11">
    <source>
        <dbReference type="HAMAP-Rule" id="MF_00353"/>
    </source>
</evidence>
<dbReference type="Pfam" id="PF08369">
    <property type="entry name" value="PCP_red"/>
    <property type="match status" value="1"/>
</dbReference>
<comment type="function">
    <text evidence="11">Component of the dark-operative protochlorophyllide reductase (DPOR) that uses Mg-ATP and reduced ferredoxin to reduce ring D of protochlorophyllide (Pchlide) to form chlorophyllide a (Chlide). This reaction is light-independent. The NB-protein (ChlN-ChlB) is the catalytic component of the complex.</text>
</comment>
<keyword evidence="4 11" id="KW-0479">Metal-binding</keyword>
<comment type="cofactor">
    <cofactor evidence="11">
        <name>[4Fe-4S] cluster</name>
        <dbReference type="ChEBI" id="CHEBI:49883"/>
    </cofactor>
    <text evidence="11">Binds 1 [4Fe-4S] cluster per heterodimer. The cluster is bound at the heterodimer interface by residues from both subunits.</text>
</comment>
<evidence type="ECO:0000256" key="6">
    <source>
        <dbReference type="ARBA" id="ARBA00022840"/>
    </source>
</evidence>
<dbReference type="PANTHER" id="PTHR33712">
    <property type="entry name" value="LIGHT-INDEPENDENT PROTOCHLOROPHYLLIDE REDUCTASE SUBUNIT B"/>
    <property type="match status" value="1"/>
</dbReference>
<keyword evidence="5 11" id="KW-0547">Nucleotide-binding</keyword>
<proteinExistence type="inferred from homology"/>
<dbReference type="GO" id="GO:0005524">
    <property type="term" value="F:ATP binding"/>
    <property type="evidence" value="ECO:0007669"/>
    <property type="project" value="UniProtKB-UniRule"/>
</dbReference>
<reference evidence="15" key="1">
    <citation type="journal article" date="2014" name="Sci. Data">
        <title>Genomes of diverse isolates of the marine cyanobacterium Prochlorococcus.</title>
        <authorList>
            <person name="Biller S."/>
            <person name="Berube P."/>
            <person name="Thompson J."/>
            <person name="Kelly L."/>
            <person name="Roggensack S."/>
            <person name="Awad L."/>
            <person name="Roache-Johnson K."/>
            <person name="Ding H."/>
            <person name="Giovannoni S.J."/>
            <person name="Moore L.R."/>
            <person name="Chisholm S.W."/>
        </authorList>
    </citation>
    <scope>NUCLEOTIDE SEQUENCE [LARGE SCALE GENOMIC DNA]</scope>
    <source>
        <strain evidence="15">PAC1</strain>
    </source>
</reference>
<evidence type="ECO:0000256" key="8">
    <source>
        <dbReference type="ARBA" id="ARBA00023004"/>
    </source>
</evidence>
<evidence type="ECO:0000256" key="7">
    <source>
        <dbReference type="ARBA" id="ARBA00023002"/>
    </source>
</evidence>
<protein>
    <recommendedName>
        <fullName evidence="11">Light-independent protochlorophyllide reductase subunit B</fullName>
        <shortName evidence="11">DPOR subunit B</shortName>
        <shortName evidence="11">LI-POR subunit B</shortName>
        <ecNumber evidence="11">1.3.7.7</ecNumber>
    </recommendedName>
</protein>
<dbReference type="GO" id="GO:0016636">
    <property type="term" value="F:oxidoreductase activity, acting on the CH-CH group of donors, iron-sulfur protein as acceptor"/>
    <property type="evidence" value="ECO:0007669"/>
    <property type="project" value="UniProtKB-UniRule"/>
</dbReference>
<accession>A0A0A2C393</accession>
<dbReference type="GO" id="GO:0016730">
    <property type="term" value="F:oxidoreductase activity, acting on iron-sulfur proteins as donors"/>
    <property type="evidence" value="ECO:0007669"/>
    <property type="project" value="InterPro"/>
</dbReference>
<organism evidence="14 15">
    <name type="scientific">Prochlorococcus marinus str. PAC1</name>
    <dbReference type="NCBI Taxonomy" id="59924"/>
    <lineage>
        <taxon>Bacteria</taxon>
        <taxon>Bacillati</taxon>
        <taxon>Cyanobacteriota</taxon>
        <taxon>Cyanophyceae</taxon>
        <taxon>Synechococcales</taxon>
        <taxon>Prochlorococcaceae</taxon>
        <taxon>Prochlorococcus</taxon>
    </lineage>
</organism>
<evidence type="ECO:0000256" key="9">
    <source>
        <dbReference type="ARBA" id="ARBA00023014"/>
    </source>
</evidence>
<comment type="caution">
    <text evidence="14">The sequence shown here is derived from an EMBL/GenBank/DDBJ whole genome shotgun (WGS) entry which is preliminary data.</text>
</comment>
<dbReference type="GO" id="GO:0030494">
    <property type="term" value="P:bacteriochlorophyll biosynthetic process"/>
    <property type="evidence" value="ECO:0007669"/>
    <property type="project" value="UniProtKB-UniPathway"/>
</dbReference>
<comment type="catalytic activity">
    <reaction evidence="11">
        <text>chlorophyllide a + oxidized 2[4Fe-4S]-[ferredoxin] + 2 ADP + 2 phosphate = protochlorophyllide a + reduced 2[4Fe-4S]-[ferredoxin] + 2 ATP + 2 H2O</text>
        <dbReference type="Rhea" id="RHEA:28202"/>
        <dbReference type="Rhea" id="RHEA-COMP:10002"/>
        <dbReference type="Rhea" id="RHEA-COMP:10004"/>
        <dbReference type="ChEBI" id="CHEBI:15377"/>
        <dbReference type="ChEBI" id="CHEBI:30616"/>
        <dbReference type="ChEBI" id="CHEBI:33722"/>
        <dbReference type="ChEBI" id="CHEBI:33723"/>
        <dbReference type="ChEBI" id="CHEBI:43474"/>
        <dbReference type="ChEBI" id="CHEBI:83348"/>
        <dbReference type="ChEBI" id="CHEBI:83350"/>
        <dbReference type="ChEBI" id="CHEBI:456216"/>
        <dbReference type="EC" id="1.3.7.7"/>
    </reaction>
</comment>
<keyword evidence="2 11" id="KW-0004">4Fe-4S</keyword>
<gene>
    <name evidence="11" type="primary">chlB</name>
    <name evidence="14" type="ORF">EV03_1762</name>
</gene>
<dbReference type="Gene3D" id="1.20.89.20">
    <property type="match status" value="1"/>
</dbReference>
<keyword evidence="3 11" id="KW-0602">Photosynthesis</keyword>
<dbReference type="UniPathway" id="UPA00669"/>
<keyword evidence="9 11" id="KW-0411">Iron-sulfur</keyword>
<dbReference type="Pfam" id="PF00148">
    <property type="entry name" value="Oxidored_nitro"/>
    <property type="match status" value="1"/>
</dbReference>
<dbReference type="PIRSF" id="PIRSF000163">
    <property type="entry name" value="PCP_ChlB"/>
    <property type="match status" value="1"/>
</dbReference>
<dbReference type="AlphaFoldDB" id="A0A0A2C393"/>
<dbReference type="InterPro" id="IPR013580">
    <property type="entry name" value="LI-POR_suB-like_C"/>
</dbReference>
<evidence type="ECO:0000256" key="4">
    <source>
        <dbReference type="ARBA" id="ARBA00022723"/>
    </source>
</evidence>
<evidence type="ECO:0000313" key="14">
    <source>
        <dbReference type="EMBL" id="KGG19380.1"/>
    </source>
</evidence>
<dbReference type="InterPro" id="IPR005969">
    <property type="entry name" value="Protochl_reductB"/>
</dbReference>